<feature type="transmembrane region" description="Helical" evidence="7">
    <location>
        <begin position="358"/>
        <end position="379"/>
    </location>
</feature>
<dbReference type="Pfam" id="PF13440">
    <property type="entry name" value="Polysacc_synt_3"/>
    <property type="match status" value="1"/>
</dbReference>
<comment type="caution">
    <text evidence="8">The sequence shown here is derived from an EMBL/GenBank/DDBJ whole genome shotgun (WGS) entry which is preliminary data.</text>
</comment>
<gene>
    <name evidence="8" type="ORF">HKBW3S42_00942</name>
</gene>
<dbReference type="GO" id="GO:0005886">
    <property type="term" value="C:plasma membrane"/>
    <property type="evidence" value="ECO:0007669"/>
    <property type="project" value="UniProtKB-SubCell"/>
</dbReference>
<evidence type="ECO:0000313" key="8">
    <source>
        <dbReference type="EMBL" id="GFP32636.1"/>
    </source>
</evidence>
<feature type="transmembrane region" description="Helical" evidence="7">
    <location>
        <begin position="148"/>
        <end position="174"/>
    </location>
</feature>
<sequence>MSLAKKAVQGGLYLTINYFVLFVLGFVSNIILARLLSPEHYGIFALGLFFFDVVQRIRLFGFKSALIHKKEPSPEEISTHFLLHLIFSAVVILLCLLVSPLISIKYDRAIVEVFLVLALICLFDNEGLGATPSALLEKELRYREFSLINFFAFFLSAFAAIVSALAGMGVWSLVIQRATFNLVLFIGCWLVSPWKLSLRKIRLNRGAATWFLREQGVYLWVVGLMGYVVLSFDDFLVGTLVGVTALGFYSMAYNISKMPLGFLSNFIQVAFPTYSKLQDDKEKLSFAYDLTNGFLVRFGFVASIMLLFVAREAVILLLGEKWLPSVILIQLLVLYSLMRPLQDAMGSVSIALGKVKEYSHLSILQGILMFTLTPVMVYFYQARGAAISVGLIVLFGVVLLQRSLRERIEINNFRIYLYPGVAALVSSLAYLGIFLNYEFTFNLWFVLFLKIGLLLLVYSSVLFLLEGKVLIGRFRYLLSVVYGK</sequence>
<feature type="transmembrane region" description="Helical" evidence="7">
    <location>
        <begin position="322"/>
        <end position="338"/>
    </location>
</feature>
<feature type="transmembrane region" description="Helical" evidence="7">
    <location>
        <begin position="41"/>
        <end position="60"/>
    </location>
</feature>
<feature type="transmembrane region" description="Helical" evidence="7">
    <location>
        <begin position="443"/>
        <end position="465"/>
    </location>
</feature>
<feature type="transmembrane region" description="Helical" evidence="7">
    <location>
        <begin position="81"/>
        <end position="102"/>
    </location>
</feature>
<feature type="transmembrane region" description="Helical" evidence="7">
    <location>
        <begin position="286"/>
        <end position="310"/>
    </location>
</feature>
<keyword evidence="4 7" id="KW-0812">Transmembrane</keyword>
<evidence type="ECO:0000256" key="7">
    <source>
        <dbReference type="SAM" id="Phobius"/>
    </source>
</evidence>
<evidence type="ECO:0000256" key="4">
    <source>
        <dbReference type="ARBA" id="ARBA00022692"/>
    </source>
</evidence>
<feature type="transmembrane region" description="Helical" evidence="7">
    <location>
        <begin position="385"/>
        <end position="404"/>
    </location>
</feature>
<evidence type="ECO:0000256" key="2">
    <source>
        <dbReference type="ARBA" id="ARBA00007430"/>
    </source>
</evidence>
<dbReference type="AlphaFoldDB" id="A0A6V8PNI8"/>
<accession>A0A6V8PNI8</accession>
<feature type="transmembrane region" description="Helical" evidence="7">
    <location>
        <begin position="180"/>
        <end position="198"/>
    </location>
</feature>
<comment type="subcellular location">
    <subcellularLocation>
        <location evidence="1">Cell membrane</location>
        <topology evidence="1">Multi-pass membrane protein</topology>
    </subcellularLocation>
</comment>
<organism evidence="8 9">
    <name type="scientific">Candidatus Hakubella thermalkaliphila</name>
    <dbReference type="NCBI Taxonomy" id="2754717"/>
    <lineage>
        <taxon>Bacteria</taxon>
        <taxon>Bacillati</taxon>
        <taxon>Actinomycetota</taxon>
        <taxon>Actinomycetota incertae sedis</taxon>
        <taxon>Candidatus Hakubellales</taxon>
        <taxon>Candidatus Hakubellaceae</taxon>
        <taxon>Candidatus Hakubella</taxon>
    </lineage>
</organism>
<evidence type="ECO:0000313" key="9">
    <source>
        <dbReference type="Proteomes" id="UP000568877"/>
    </source>
</evidence>
<dbReference type="EMBL" id="BLSA01000116">
    <property type="protein sequence ID" value="GFP32636.1"/>
    <property type="molecule type" value="Genomic_DNA"/>
</dbReference>
<proteinExistence type="inferred from homology"/>
<name>A0A6V8PNI8_9ACTN</name>
<keyword evidence="5 7" id="KW-1133">Transmembrane helix</keyword>
<evidence type="ECO:0000256" key="3">
    <source>
        <dbReference type="ARBA" id="ARBA00022475"/>
    </source>
</evidence>
<reference evidence="8 9" key="1">
    <citation type="journal article" date="2020" name="Front. Microbiol.">
        <title>Single-cell genomics of novel Actinobacteria with the Wood-Ljungdahl pathway discovered in a serpentinizing system.</title>
        <authorList>
            <person name="Merino N."/>
            <person name="Kawai M."/>
            <person name="Boyd E.S."/>
            <person name="Colman D.R."/>
            <person name="McGlynn S.E."/>
            <person name="Nealson K.H."/>
            <person name="Kurokawa K."/>
            <person name="Hongoh Y."/>
        </authorList>
    </citation>
    <scope>NUCLEOTIDE SEQUENCE [LARGE SCALE GENOMIC DNA]</scope>
    <source>
        <strain evidence="8 9">S42</strain>
    </source>
</reference>
<keyword evidence="3" id="KW-1003">Cell membrane</keyword>
<feature type="transmembrane region" description="Helical" evidence="7">
    <location>
        <begin position="416"/>
        <end position="437"/>
    </location>
</feature>
<keyword evidence="6 7" id="KW-0472">Membrane</keyword>
<dbReference type="InterPro" id="IPR050833">
    <property type="entry name" value="Poly_Biosynth_Transport"/>
</dbReference>
<feature type="transmembrane region" description="Helical" evidence="7">
    <location>
        <begin position="210"/>
        <end position="229"/>
    </location>
</feature>
<dbReference type="Proteomes" id="UP000568877">
    <property type="component" value="Unassembled WGS sequence"/>
</dbReference>
<feature type="transmembrane region" description="Helical" evidence="7">
    <location>
        <begin position="114"/>
        <end position="136"/>
    </location>
</feature>
<evidence type="ECO:0000256" key="5">
    <source>
        <dbReference type="ARBA" id="ARBA00022989"/>
    </source>
</evidence>
<dbReference type="PANTHER" id="PTHR30250">
    <property type="entry name" value="PST FAMILY PREDICTED COLANIC ACID TRANSPORTER"/>
    <property type="match status" value="1"/>
</dbReference>
<dbReference type="PANTHER" id="PTHR30250:SF10">
    <property type="entry name" value="LIPOPOLYSACCHARIDE BIOSYNTHESIS PROTEIN WZXC"/>
    <property type="match status" value="1"/>
</dbReference>
<protein>
    <submittedName>
        <fullName evidence="8">Uncharacterized protein</fullName>
    </submittedName>
</protein>
<evidence type="ECO:0000256" key="1">
    <source>
        <dbReference type="ARBA" id="ARBA00004651"/>
    </source>
</evidence>
<feature type="transmembrane region" description="Helical" evidence="7">
    <location>
        <begin position="12"/>
        <end position="35"/>
    </location>
</feature>
<comment type="similarity">
    <text evidence="2">Belongs to the polysaccharide synthase family.</text>
</comment>
<evidence type="ECO:0000256" key="6">
    <source>
        <dbReference type="ARBA" id="ARBA00023136"/>
    </source>
</evidence>
<feature type="transmembrane region" description="Helical" evidence="7">
    <location>
        <begin position="235"/>
        <end position="255"/>
    </location>
</feature>